<dbReference type="CDD" id="cd03392">
    <property type="entry name" value="PAP2_like_2"/>
    <property type="match status" value="1"/>
</dbReference>
<feature type="transmembrane region" description="Helical" evidence="1">
    <location>
        <begin position="80"/>
        <end position="101"/>
    </location>
</feature>
<feature type="transmembrane region" description="Helical" evidence="1">
    <location>
        <begin position="46"/>
        <end position="73"/>
    </location>
</feature>
<organism evidence="3 4">
    <name type="scientific">Cryobacterium breve</name>
    <dbReference type="NCBI Taxonomy" id="1259258"/>
    <lineage>
        <taxon>Bacteria</taxon>
        <taxon>Bacillati</taxon>
        <taxon>Actinomycetota</taxon>
        <taxon>Actinomycetes</taxon>
        <taxon>Micrococcales</taxon>
        <taxon>Microbacteriaceae</taxon>
        <taxon>Cryobacterium</taxon>
    </lineage>
</organism>
<protein>
    <submittedName>
        <fullName evidence="3">Phosphatase PAP2 family protein</fullName>
    </submittedName>
</protein>
<evidence type="ECO:0000313" key="4">
    <source>
        <dbReference type="Proteomes" id="UP001212421"/>
    </source>
</evidence>
<reference evidence="3 4" key="1">
    <citation type="submission" date="2021-05" db="EMBL/GenBank/DDBJ databases">
        <authorList>
            <person name="Kumar R."/>
            <person name="Kumar A."/>
            <person name="Mukhia S."/>
        </authorList>
    </citation>
    <scope>NUCLEOTIDE SEQUENCE [LARGE SCALE GENOMIC DNA]</scope>
    <source>
        <strain evidence="3 4">ERMR7:08</strain>
    </source>
</reference>
<feature type="transmembrane region" description="Helical" evidence="1">
    <location>
        <begin position="121"/>
        <end position="141"/>
    </location>
</feature>
<dbReference type="InterPro" id="IPR000326">
    <property type="entry name" value="PAP2/HPO"/>
</dbReference>
<name>A0ABY7NFS9_9MICO</name>
<keyword evidence="1" id="KW-0472">Membrane</keyword>
<dbReference type="Pfam" id="PF01569">
    <property type="entry name" value="PAP2"/>
    <property type="match status" value="1"/>
</dbReference>
<evidence type="ECO:0000313" key="3">
    <source>
        <dbReference type="EMBL" id="WBM81360.1"/>
    </source>
</evidence>
<keyword evidence="1" id="KW-1133">Transmembrane helix</keyword>
<evidence type="ECO:0000256" key="1">
    <source>
        <dbReference type="SAM" id="Phobius"/>
    </source>
</evidence>
<feature type="domain" description="Phosphatidic acid phosphatase type 2/haloperoxidase" evidence="2">
    <location>
        <begin position="81"/>
        <end position="198"/>
    </location>
</feature>
<dbReference type="PANTHER" id="PTHR14969">
    <property type="entry name" value="SPHINGOSINE-1-PHOSPHATE PHOSPHOHYDROLASE"/>
    <property type="match status" value="1"/>
</dbReference>
<feature type="transmembrane region" description="Helical" evidence="1">
    <location>
        <begin position="179"/>
        <end position="199"/>
    </location>
</feature>
<accession>A0ABY7NFS9</accession>
<evidence type="ECO:0000259" key="2">
    <source>
        <dbReference type="Pfam" id="PF01569"/>
    </source>
</evidence>
<feature type="transmembrane region" description="Helical" evidence="1">
    <location>
        <begin position="153"/>
        <end position="173"/>
    </location>
</feature>
<keyword evidence="4" id="KW-1185">Reference proteome</keyword>
<gene>
    <name evidence="3" type="ORF">KIV56_02150</name>
</gene>
<dbReference type="SUPFAM" id="SSF48317">
    <property type="entry name" value="Acid phosphatase/Vanadium-dependent haloperoxidase"/>
    <property type="match status" value="1"/>
</dbReference>
<dbReference type="PANTHER" id="PTHR14969:SF13">
    <property type="entry name" value="AT30094P"/>
    <property type="match status" value="1"/>
</dbReference>
<proteinExistence type="predicted"/>
<dbReference type="EMBL" id="CP075584">
    <property type="protein sequence ID" value="WBM81360.1"/>
    <property type="molecule type" value="Genomic_DNA"/>
</dbReference>
<dbReference type="Gene3D" id="1.20.144.10">
    <property type="entry name" value="Phosphatidic acid phosphatase type 2/haloperoxidase"/>
    <property type="match status" value="1"/>
</dbReference>
<keyword evidence="1" id="KW-0812">Transmembrane</keyword>
<sequence>MILAGSGAACFLAILASVLLHGGLTGVDAPVQDWLFGLRSPTMTAVMIGLAILFGPVALPGLLLVVCVVWGIVGKHARRPLILASAMLVGVVLAQLIGHAVDRHRPPTDLMLFGPDPSFSFPSGHVLGASDFVLLTAYLVFSRRGSIRGAWAGFGFALLCIVAAAVSRVYLGYHWATDALASVSLSLVIVGGVIAYDTWRSLRASDEPKITIPPAAD</sequence>
<dbReference type="InterPro" id="IPR036938">
    <property type="entry name" value="PAP2/HPO_sf"/>
</dbReference>
<dbReference type="Proteomes" id="UP001212421">
    <property type="component" value="Chromosome"/>
</dbReference>